<proteinExistence type="predicted"/>
<keyword evidence="1" id="KW-0175">Coiled coil</keyword>
<evidence type="ECO:0008006" key="4">
    <source>
        <dbReference type="Google" id="ProtNLM"/>
    </source>
</evidence>
<keyword evidence="3" id="KW-1185">Reference proteome</keyword>
<dbReference type="EMBL" id="AP011530">
    <property type="protein sequence ID" value="BAI81752.1"/>
    <property type="molecule type" value="Genomic_DNA"/>
</dbReference>
<protein>
    <recommendedName>
        <fullName evidence="4">AbiEi antitoxin C-terminal domain-containing protein</fullName>
    </recommendedName>
</protein>
<dbReference type="AlphaFoldDB" id="D3PEW0"/>
<dbReference type="HOGENOM" id="CLU_1228262_0_0_0"/>
<dbReference type="KEGG" id="ddf:DEFDS_P130"/>
<name>D3PEW0_DEFDS</name>
<sequence>MPSYKTLQILNDLPEVFTVNEFCLYYGKKQYKTMLSCLNKKGIIKKAGVKSNIYYNMIKIKEVTTEHIKKALKKLYPFGLFSGLYILYKNGFTSQIPYTLSYILPSATKPYIYRKINSADILYRPKKYFFYLKSKSIDDEIKPSYVIADMVIFSDYGYNLTYTDIDMLDTDELNELIRELHQIEKNMKKEFKNNKKIMNNIDKLVKIIDELEEENNDSYTINIDI</sequence>
<geneLocation type="plasmid" evidence="2 3">
    <name>megaplasmid pDF308</name>
</geneLocation>
<organism evidence="2 3">
    <name type="scientific">Deferribacter desulfuricans (strain DSM 14783 / JCM 11476 / NBRC 101012 / SSM1)</name>
    <dbReference type="NCBI Taxonomy" id="639282"/>
    <lineage>
        <taxon>Bacteria</taxon>
        <taxon>Pseudomonadati</taxon>
        <taxon>Deferribacterota</taxon>
        <taxon>Deferribacteres</taxon>
        <taxon>Deferribacterales</taxon>
        <taxon>Deferribacteraceae</taxon>
        <taxon>Deferribacter</taxon>
    </lineage>
</organism>
<keyword evidence="2" id="KW-0614">Plasmid</keyword>
<gene>
    <name evidence="2" type="ordered locus">DEFDS_P130</name>
</gene>
<dbReference type="Proteomes" id="UP000001520">
    <property type="component" value="Plasmid megaplasmid pDF308"/>
</dbReference>
<reference evidence="2 3" key="1">
    <citation type="journal article" date="2010" name="DNA Res.">
        <title>Bacterial lifestyle in a deep-sea hydrothermal vent chimney revealed by the genome sequence of the thermophilic bacterium Deferribacter desulfuricans SSM1.</title>
        <authorList>
            <person name="Takaki Y."/>
            <person name="Shimamura S."/>
            <person name="Nakagawa S."/>
            <person name="Fukuhara Y."/>
            <person name="Horikawa H."/>
            <person name="Ankai A."/>
            <person name="Harada T."/>
            <person name="Hosoyama A."/>
            <person name="Oguchi A."/>
            <person name="Fukui S."/>
            <person name="Fujita N."/>
            <person name="Takami H."/>
            <person name="Takai K."/>
        </authorList>
    </citation>
    <scope>NUCLEOTIDE SEQUENCE [LARGE SCALE GENOMIC DNA]</scope>
    <source>
        <strain evidence="3">DSM 14783 / JCM 11476 / NBRC 101012 / SSM1</strain>
        <plasmid evidence="3">Plasmid megaplasmid pDF308</plasmid>
    </source>
</reference>
<evidence type="ECO:0000256" key="1">
    <source>
        <dbReference type="SAM" id="Coils"/>
    </source>
</evidence>
<feature type="coiled-coil region" evidence="1">
    <location>
        <begin position="173"/>
        <end position="214"/>
    </location>
</feature>
<accession>D3PEW0</accession>
<dbReference type="RefSeq" id="WP_013008976.1">
    <property type="nucleotide sequence ID" value="NC_013940.1"/>
</dbReference>
<evidence type="ECO:0000313" key="2">
    <source>
        <dbReference type="EMBL" id="BAI81752.1"/>
    </source>
</evidence>
<evidence type="ECO:0000313" key="3">
    <source>
        <dbReference type="Proteomes" id="UP000001520"/>
    </source>
</evidence>